<dbReference type="AlphaFoldDB" id="A0A6G8QDT0"/>
<dbReference type="Proteomes" id="UP000501452">
    <property type="component" value="Chromosome"/>
</dbReference>
<protein>
    <submittedName>
        <fullName evidence="2">Type II toxin-antitoxin system prevent-host-death family antitoxin</fullName>
    </submittedName>
</protein>
<gene>
    <name evidence="2" type="ORF">GBA63_18500</name>
</gene>
<keyword evidence="3" id="KW-1185">Reference proteome</keyword>
<organism evidence="2 3">
    <name type="scientific">Rubrobacter tropicus</name>
    <dbReference type="NCBI Taxonomy" id="2653851"/>
    <lineage>
        <taxon>Bacteria</taxon>
        <taxon>Bacillati</taxon>
        <taxon>Actinomycetota</taxon>
        <taxon>Rubrobacteria</taxon>
        <taxon>Rubrobacterales</taxon>
        <taxon>Rubrobacteraceae</taxon>
        <taxon>Rubrobacter</taxon>
    </lineage>
</organism>
<dbReference type="EMBL" id="CP045119">
    <property type="protein sequence ID" value="QIN84407.1"/>
    <property type="molecule type" value="Genomic_DNA"/>
</dbReference>
<dbReference type="NCBIfam" id="TIGR01552">
    <property type="entry name" value="phd_fam"/>
    <property type="match status" value="1"/>
</dbReference>
<name>A0A6G8QDT0_9ACTN</name>
<evidence type="ECO:0000313" key="2">
    <source>
        <dbReference type="EMBL" id="QIN84407.1"/>
    </source>
</evidence>
<evidence type="ECO:0000313" key="3">
    <source>
        <dbReference type="Proteomes" id="UP000501452"/>
    </source>
</evidence>
<evidence type="ECO:0000256" key="1">
    <source>
        <dbReference type="ARBA" id="ARBA00009981"/>
    </source>
</evidence>
<dbReference type="KEGG" id="rub:GBA63_18500"/>
<reference evidence="2 3" key="1">
    <citation type="submission" date="2019-10" db="EMBL/GenBank/DDBJ databases">
        <title>Rubrobacter sp nov SCSIO 52090 isolated from a deep-sea sediment in the South China Sea.</title>
        <authorList>
            <person name="Chen R.W."/>
        </authorList>
    </citation>
    <scope>NUCLEOTIDE SEQUENCE [LARGE SCALE GENOMIC DNA]</scope>
    <source>
        <strain evidence="2 3">SCSIO 52909</strain>
    </source>
</reference>
<sequence>MPFFALFLSARVSAASYRGPPGAAAVMWAATPMFTDFSGSEFGPLVVFWHSGFEHRTPARSASTFLTLATKSSRLVLIRRPHGTLSHGVRGRVVKHEMTRLDGTMWTARFMWNERCFVLTNNRIPLETLRRSLGQVAQDVERGGSVVVERRGEEVFALVPIRLYRYLEGERRALVESTREAREAFSDLSGDEVEGLVGAEMEAARDRTPPTKSADDR</sequence>
<dbReference type="InterPro" id="IPR036165">
    <property type="entry name" value="YefM-like_sf"/>
</dbReference>
<dbReference type="SUPFAM" id="SSF143120">
    <property type="entry name" value="YefM-like"/>
    <property type="match status" value="1"/>
</dbReference>
<comment type="similarity">
    <text evidence="1">Belongs to the phD/YefM antitoxin family.</text>
</comment>
<accession>A0A6G8QDT0</accession>
<proteinExistence type="inferred from homology"/>